<dbReference type="AlphaFoldDB" id="A0A3D9UZZ0"/>
<accession>A0A3D9UZZ0</accession>
<evidence type="ECO:0000256" key="3">
    <source>
        <dbReference type="ARBA" id="ARBA00022475"/>
    </source>
</evidence>
<feature type="transmembrane region" description="Helical" evidence="7">
    <location>
        <begin position="193"/>
        <end position="213"/>
    </location>
</feature>
<feature type="transmembrane region" description="Helical" evidence="7">
    <location>
        <begin position="84"/>
        <end position="101"/>
    </location>
</feature>
<evidence type="ECO:0000256" key="1">
    <source>
        <dbReference type="ARBA" id="ARBA00004651"/>
    </source>
</evidence>
<dbReference type="InterPro" id="IPR051258">
    <property type="entry name" value="Diverse_Substrate_Transporter"/>
</dbReference>
<dbReference type="InterPro" id="IPR000620">
    <property type="entry name" value="EamA_dom"/>
</dbReference>
<dbReference type="PANTHER" id="PTHR42920:SF5">
    <property type="entry name" value="EAMA DOMAIN-CONTAINING PROTEIN"/>
    <property type="match status" value="1"/>
</dbReference>
<comment type="similarity">
    <text evidence="2">Belongs to the EamA transporter family.</text>
</comment>
<keyword evidence="4 7" id="KW-0812">Transmembrane</keyword>
<dbReference type="Proteomes" id="UP000256485">
    <property type="component" value="Unassembled WGS sequence"/>
</dbReference>
<feature type="transmembrane region" description="Helical" evidence="7">
    <location>
        <begin position="140"/>
        <end position="161"/>
    </location>
</feature>
<keyword evidence="3" id="KW-1003">Cell membrane</keyword>
<dbReference type="SUPFAM" id="SSF103481">
    <property type="entry name" value="Multidrug resistance efflux transporter EmrE"/>
    <property type="match status" value="2"/>
</dbReference>
<dbReference type="EMBL" id="QTUC01000001">
    <property type="protein sequence ID" value="REF34837.1"/>
    <property type="molecule type" value="Genomic_DNA"/>
</dbReference>
<dbReference type="OrthoDB" id="3182968at2"/>
<evidence type="ECO:0000313" key="9">
    <source>
        <dbReference type="EMBL" id="REF34837.1"/>
    </source>
</evidence>
<evidence type="ECO:0000256" key="7">
    <source>
        <dbReference type="SAM" id="Phobius"/>
    </source>
</evidence>
<evidence type="ECO:0000256" key="5">
    <source>
        <dbReference type="ARBA" id="ARBA00022989"/>
    </source>
</evidence>
<dbReference type="PANTHER" id="PTHR42920">
    <property type="entry name" value="OS03G0707200 PROTEIN-RELATED"/>
    <property type="match status" value="1"/>
</dbReference>
<dbReference type="Pfam" id="PF00892">
    <property type="entry name" value="EamA"/>
    <property type="match status" value="2"/>
</dbReference>
<reference evidence="9 10" key="1">
    <citation type="submission" date="2018-08" db="EMBL/GenBank/DDBJ databases">
        <title>Sequencing the genomes of 1000 actinobacteria strains.</title>
        <authorList>
            <person name="Klenk H.-P."/>
        </authorList>
    </citation>
    <scope>NUCLEOTIDE SEQUENCE [LARGE SCALE GENOMIC DNA]</scope>
    <source>
        <strain evidence="9 10">DSM 22891</strain>
    </source>
</reference>
<keyword evidence="10" id="KW-1185">Reference proteome</keyword>
<comment type="caution">
    <text evidence="9">The sequence shown here is derived from an EMBL/GenBank/DDBJ whole genome shotgun (WGS) entry which is preliminary data.</text>
</comment>
<evidence type="ECO:0000259" key="8">
    <source>
        <dbReference type="Pfam" id="PF00892"/>
    </source>
</evidence>
<sequence length="317" mass="32743">MTSVSGAPLVSGEETPARPTGRESVLAVTGLLVVTASWGSTFFLIKDLVTRVPVPDFLALRFAVATAALALVAWPAVRRLSAGARLRGVVLGLLYGLAQILQTEGLAHTAASVSGFVTGMYVVLTPVFAGLLLRHRIGVPALCATGLATAGLAVLSLRGFAFGHGELLTLASAALYALHIVALGAWTNQRDALGLSVVQVAVISCVCALAALPGGITVPSRGDDWLALLYMALMAGAFALVTQTWAQAHLSPTRSAVIMCAEPVWAALFAVVFGGEQVTLRMVAGGGLILTAMYTSELGNSRPQRDAQPSRSAPSET</sequence>
<evidence type="ECO:0000256" key="6">
    <source>
        <dbReference type="ARBA" id="ARBA00023136"/>
    </source>
</evidence>
<dbReference type="InterPro" id="IPR037185">
    <property type="entry name" value="EmrE-like"/>
</dbReference>
<feature type="domain" description="EamA" evidence="8">
    <location>
        <begin position="165"/>
        <end position="294"/>
    </location>
</feature>
<evidence type="ECO:0000256" key="2">
    <source>
        <dbReference type="ARBA" id="ARBA00007362"/>
    </source>
</evidence>
<feature type="domain" description="EamA" evidence="8">
    <location>
        <begin position="28"/>
        <end position="156"/>
    </location>
</feature>
<feature type="transmembrane region" description="Helical" evidence="7">
    <location>
        <begin position="113"/>
        <end position="133"/>
    </location>
</feature>
<gene>
    <name evidence="9" type="ORF">DFJ64_0203</name>
</gene>
<name>A0A3D9UZZ0_THECX</name>
<keyword evidence="5 7" id="KW-1133">Transmembrane helix</keyword>
<comment type="subcellular location">
    <subcellularLocation>
        <location evidence="1">Cell membrane</location>
        <topology evidence="1">Multi-pass membrane protein</topology>
    </subcellularLocation>
</comment>
<organism evidence="9 10">
    <name type="scientific">Thermasporomyces composti</name>
    <dbReference type="NCBI Taxonomy" id="696763"/>
    <lineage>
        <taxon>Bacteria</taxon>
        <taxon>Bacillati</taxon>
        <taxon>Actinomycetota</taxon>
        <taxon>Actinomycetes</taxon>
        <taxon>Propionibacteriales</taxon>
        <taxon>Nocardioidaceae</taxon>
        <taxon>Thermasporomyces</taxon>
    </lineage>
</organism>
<evidence type="ECO:0000256" key="4">
    <source>
        <dbReference type="ARBA" id="ARBA00022692"/>
    </source>
</evidence>
<feature type="transmembrane region" description="Helical" evidence="7">
    <location>
        <begin position="167"/>
        <end position="186"/>
    </location>
</feature>
<evidence type="ECO:0000313" key="10">
    <source>
        <dbReference type="Proteomes" id="UP000256485"/>
    </source>
</evidence>
<keyword evidence="6 7" id="KW-0472">Membrane</keyword>
<proteinExistence type="inferred from homology"/>
<feature type="transmembrane region" description="Helical" evidence="7">
    <location>
        <begin position="25"/>
        <end position="45"/>
    </location>
</feature>
<dbReference type="GO" id="GO:0005886">
    <property type="term" value="C:plasma membrane"/>
    <property type="evidence" value="ECO:0007669"/>
    <property type="project" value="UniProtKB-SubCell"/>
</dbReference>
<feature type="transmembrane region" description="Helical" evidence="7">
    <location>
        <begin position="225"/>
        <end position="242"/>
    </location>
</feature>
<protein>
    <submittedName>
        <fullName evidence="9">Drug/metabolite transporter (DMT)-like permease</fullName>
    </submittedName>
</protein>
<feature type="transmembrane region" description="Helical" evidence="7">
    <location>
        <begin position="57"/>
        <end position="77"/>
    </location>
</feature>